<feature type="transmembrane region" description="Helical" evidence="8">
    <location>
        <begin position="191"/>
        <end position="219"/>
    </location>
</feature>
<evidence type="ECO:0000313" key="10">
    <source>
        <dbReference type="Proteomes" id="UP000637578"/>
    </source>
</evidence>
<dbReference type="PANTHER" id="PTHR34979">
    <property type="entry name" value="INNER MEMBRANE PROTEIN YGAZ"/>
    <property type="match status" value="1"/>
</dbReference>
<evidence type="ECO:0000313" key="9">
    <source>
        <dbReference type="EMBL" id="GGM72208.1"/>
    </source>
</evidence>
<dbReference type="Proteomes" id="UP000637578">
    <property type="component" value="Unassembled WGS sequence"/>
</dbReference>
<feature type="transmembrane region" description="Helical" evidence="8">
    <location>
        <begin position="160"/>
        <end position="179"/>
    </location>
</feature>
<evidence type="ECO:0000256" key="2">
    <source>
        <dbReference type="ARBA" id="ARBA00010735"/>
    </source>
</evidence>
<keyword evidence="10" id="KW-1185">Reference proteome</keyword>
<keyword evidence="5 8" id="KW-0812">Transmembrane</keyword>
<feature type="transmembrane region" description="Helical" evidence="8">
    <location>
        <begin position="128"/>
        <end position="154"/>
    </location>
</feature>
<keyword evidence="6 8" id="KW-1133">Transmembrane helix</keyword>
<dbReference type="Pfam" id="PF03591">
    <property type="entry name" value="AzlC"/>
    <property type="match status" value="1"/>
</dbReference>
<dbReference type="PANTHER" id="PTHR34979:SF1">
    <property type="entry name" value="INNER MEMBRANE PROTEIN YGAZ"/>
    <property type="match status" value="1"/>
</dbReference>
<name>A0A8J3FVX0_9PSEU</name>
<evidence type="ECO:0000256" key="5">
    <source>
        <dbReference type="ARBA" id="ARBA00022692"/>
    </source>
</evidence>
<comment type="similarity">
    <text evidence="2">Belongs to the AzlC family.</text>
</comment>
<evidence type="ECO:0000256" key="8">
    <source>
        <dbReference type="SAM" id="Phobius"/>
    </source>
</evidence>
<sequence>MCSIWRTLDRKLLRDALAVAAATGVIGISFGAIAVASGMPAWLAAAMSTLVFAGGSQFMALGVLAAGGGAVAAVLAALLLNVRHLPFGLAIADVLGPGRVDRFLGCHLMTDETVAFALTQTDPRRRRVAYWTSATALFVTWNTGVLVGAFAGQALGDPNAFGVDAAFPASIIALLLPALRDRATARVALAAATVALATTPVLPAGLPVLLALLGLLAAYTTAKPQVSEEKIG</sequence>
<proteinExistence type="inferred from homology"/>
<organism evidence="9 10">
    <name type="scientific">Longimycelium tulufanense</name>
    <dbReference type="NCBI Taxonomy" id="907463"/>
    <lineage>
        <taxon>Bacteria</taxon>
        <taxon>Bacillati</taxon>
        <taxon>Actinomycetota</taxon>
        <taxon>Actinomycetes</taxon>
        <taxon>Pseudonocardiales</taxon>
        <taxon>Pseudonocardiaceae</taxon>
        <taxon>Longimycelium</taxon>
    </lineage>
</organism>
<feature type="transmembrane region" description="Helical" evidence="8">
    <location>
        <begin position="12"/>
        <end position="38"/>
    </location>
</feature>
<reference evidence="9" key="1">
    <citation type="journal article" date="2014" name="Int. J. Syst. Evol. Microbiol.">
        <title>Complete genome sequence of Corynebacterium casei LMG S-19264T (=DSM 44701T), isolated from a smear-ripened cheese.</title>
        <authorList>
            <consortium name="US DOE Joint Genome Institute (JGI-PGF)"/>
            <person name="Walter F."/>
            <person name="Albersmeier A."/>
            <person name="Kalinowski J."/>
            <person name="Ruckert C."/>
        </authorList>
    </citation>
    <scope>NUCLEOTIDE SEQUENCE</scope>
    <source>
        <strain evidence="9">CGMCC 4.5737</strain>
    </source>
</reference>
<keyword evidence="4" id="KW-1003">Cell membrane</keyword>
<keyword evidence="3" id="KW-0813">Transport</keyword>
<dbReference type="AlphaFoldDB" id="A0A8J3FVX0"/>
<feature type="transmembrane region" description="Helical" evidence="8">
    <location>
        <begin position="58"/>
        <end position="80"/>
    </location>
</feature>
<dbReference type="GO" id="GO:0005886">
    <property type="term" value="C:plasma membrane"/>
    <property type="evidence" value="ECO:0007669"/>
    <property type="project" value="UniProtKB-SubCell"/>
</dbReference>
<comment type="subcellular location">
    <subcellularLocation>
        <location evidence="1">Cell membrane</location>
        <topology evidence="1">Multi-pass membrane protein</topology>
    </subcellularLocation>
</comment>
<reference evidence="9" key="2">
    <citation type="submission" date="2020-09" db="EMBL/GenBank/DDBJ databases">
        <authorList>
            <person name="Sun Q."/>
            <person name="Zhou Y."/>
        </authorList>
    </citation>
    <scope>NUCLEOTIDE SEQUENCE</scope>
    <source>
        <strain evidence="9">CGMCC 4.5737</strain>
    </source>
</reference>
<evidence type="ECO:0000256" key="6">
    <source>
        <dbReference type="ARBA" id="ARBA00022989"/>
    </source>
</evidence>
<protein>
    <submittedName>
        <fullName evidence="9">Branched-chain amino acid ABC transporter permease</fullName>
    </submittedName>
</protein>
<dbReference type="GO" id="GO:1903785">
    <property type="term" value="P:L-valine transmembrane transport"/>
    <property type="evidence" value="ECO:0007669"/>
    <property type="project" value="TreeGrafter"/>
</dbReference>
<dbReference type="RefSeq" id="WP_189060721.1">
    <property type="nucleotide sequence ID" value="NZ_BMMK01000028.1"/>
</dbReference>
<evidence type="ECO:0000256" key="4">
    <source>
        <dbReference type="ARBA" id="ARBA00022475"/>
    </source>
</evidence>
<evidence type="ECO:0000256" key="7">
    <source>
        <dbReference type="ARBA" id="ARBA00023136"/>
    </source>
</evidence>
<dbReference type="EMBL" id="BMMK01000028">
    <property type="protein sequence ID" value="GGM72208.1"/>
    <property type="molecule type" value="Genomic_DNA"/>
</dbReference>
<keyword evidence="7 8" id="KW-0472">Membrane</keyword>
<comment type="caution">
    <text evidence="9">The sequence shown here is derived from an EMBL/GenBank/DDBJ whole genome shotgun (WGS) entry which is preliminary data.</text>
</comment>
<accession>A0A8J3FVX0</accession>
<evidence type="ECO:0000256" key="1">
    <source>
        <dbReference type="ARBA" id="ARBA00004651"/>
    </source>
</evidence>
<gene>
    <name evidence="9" type="ORF">GCM10012275_48440</name>
</gene>
<dbReference type="InterPro" id="IPR011606">
    <property type="entry name" value="Brnchd-chn_aa_trnsp_permease"/>
</dbReference>
<evidence type="ECO:0000256" key="3">
    <source>
        <dbReference type="ARBA" id="ARBA00022448"/>
    </source>
</evidence>